<name>A0ABX1ZR73_9BACL</name>
<evidence type="ECO:0000313" key="3">
    <source>
        <dbReference type="EMBL" id="NOV02213.1"/>
    </source>
</evidence>
<dbReference type="PANTHER" id="PTHR33744">
    <property type="entry name" value="CARBOHYDRATE DIACID REGULATOR"/>
    <property type="match status" value="1"/>
</dbReference>
<dbReference type="Pfam" id="PF07905">
    <property type="entry name" value="PucR"/>
    <property type="match status" value="1"/>
</dbReference>
<dbReference type="InterPro" id="IPR012914">
    <property type="entry name" value="PucR_dom"/>
</dbReference>
<dbReference type="InterPro" id="IPR051448">
    <property type="entry name" value="CdaR-like_regulators"/>
</dbReference>
<dbReference type="Proteomes" id="UP000618579">
    <property type="component" value="Unassembled WGS sequence"/>
</dbReference>
<proteinExistence type="predicted"/>
<evidence type="ECO:0000259" key="2">
    <source>
        <dbReference type="Pfam" id="PF13556"/>
    </source>
</evidence>
<evidence type="ECO:0000259" key="1">
    <source>
        <dbReference type="Pfam" id="PF07905"/>
    </source>
</evidence>
<gene>
    <name evidence="3" type="ORF">GC097_19585</name>
</gene>
<accession>A0ABX1ZR73</accession>
<dbReference type="InterPro" id="IPR042070">
    <property type="entry name" value="PucR_C-HTH_sf"/>
</dbReference>
<organism evidence="3 4">
    <name type="scientific">Paenibacillus planticolens</name>
    <dbReference type="NCBI Taxonomy" id="2654976"/>
    <lineage>
        <taxon>Bacteria</taxon>
        <taxon>Bacillati</taxon>
        <taxon>Bacillota</taxon>
        <taxon>Bacilli</taxon>
        <taxon>Bacillales</taxon>
        <taxon>Paenibacillaceae</taxon>
        <taxon>Paenibacillus</taxon>
    </lineage>
</organism>
<dbReference type="Gene3D" id="1.10.10.2840">
    <property type="entry name" value="PucR C-terminal helix-turn-helix domain"/>
    <property type="match status" value="1"/>
</dbReference>
<feature type="domain" description="PucR C-terminal helix-turn-helix" evidence="2">
    <location>
        <begin position="473"/>
        <end position="530"/>
    </location>
</feature>
<dbReference type="Pfam" id="PF13556">
    <property type="entry name" value="HTH_30"/>
    <property type="match status" value="1"/>
</dbReference>
<feature type="domain" description="Purine catabolism PurC-like" evidence="1">
    <location>
        <begin position="12"/>
        <end position="129"/>
    </location>
</feature>
<evidence type="ECO:0000313" key="4">
    <source>
        <dbReference type="Proteomes" id="UP000618579"/>
    </source>
</evidence>
<dbReference type="PANTHER" id="PTHR33744:SF7">
    <property type="entry name" value="PUCR FAMILY TRANSCRIPTIONAL REGULATOR"/>
    <property type="match status" value="1"/>
</dbReference>
<reference evidence="3 4" key="1">
    <citation type="submission" date="2019-10" db="EMBL/GenBank/DDBJ databases">
        <title>Description of Paenibacillus pedi sp. nov.</title>
        <authorList>
            <person name="Carlier A."/>
            <person name="Qi S."/>
        </authorList>
    </citation>
    <scope>NUCLEOTIDE SEQUENCE [LARGE SCALE GENOMIC DNA]</scope>
    <source>
        <strain evidence="3 4">LMG 31457</strain>
    </source>
</reference>
<protein>
    <submittedName>
        <fullName evidence="3">PucR family transcriptional regulator</fullName>
    </submittedName>
</protein>
<sequence>MVQTLMQLTVKDILQRPLFQQAEAVATEEALNRTVRWAHIMEVPQVGRLLNGNELILNTGIGWHDNEELSLSFLQQLIDSGASGLCIEMGPYTNLPLERMKELALREHFPLIFFHEQVRYIDITQDLHAHFIHQHYNMVSELEALSAQLNQLLLSGKGLRPILKLLQQTTKVQVAFFPFGEEARFIPDMPKDEAHAFYEKWIFREIFRQPELKGRLAHRPILALDRLFADLLLYGEQELSEFQILALDRFATAIAQEMMRTTYIEEKKRYKQDLWVTGWLSGKHSQQDIRDYMLAQKPTVKLDQAVVCVFDTSSALQNTNDHEAQVPQKHMAARSIFESEGFYLVPALFDSYLVFILLNQLGTAATVPFQDRLLRALQRLRKTEIVPETAPFAPLLGIGKVISDLTLLKESYETALDTINIQKDIGVLNMPFYHELHVNKIIHTMKQTGRLTSYIDEYLGSLLRYDQEKNGQLMKTLKMYLALSGSKQETAKELFIVRQTLYHRLDKITRLLGEDFMRSDKRIAIELALHGYEYLHGIIA</sequence>
<keyword evidence="4" id="KW-1185">Reference proteome</keyword>
<dbReference type="EMBL" id="WHNZ01000042">
    <property type="protein sequence ID" value="NOV02213.1"/>
    <property type="molecule type" value="Genomic_DNA"/>
</dbReference>
<dbReference type="InterPro" id="IPR025736">
    <property type="entry name" value="PucR_C-HTH_dom"/>
</dbReference>
<comment type="caution">
    <text evidence="3">The sequence shown here is derived from an EMBL/GenBank/DDBJ whole genome shotgun (WGS) entry which is preliminary data.</text>
</comment>